<dbReference type="EMBL" id="BAAFZP010000001">
    <property type="protein sequence ID" value="GAB1583266.1"/>
    <property type="molecule type" value="Genomic_DNA"/>
</dbReference>
<evidence type="ECO:0000313" key="2">
    <source>
        <dbReference type="EMBL" id="GAB1583266.1"/>
    </source>
</evidence>
<accession>A0ABQ0H2X0</accession>
<protein>
    <submittedName>
        <fullName evidence="2">Uncharacterized protein</fullName>
    </submittedName>
</protein>
<sequence>MADPAHEPRREQAAGDETARPGSAEKAEGAQRKTFAAATQGQEKTVETGARQKKCRAAEKRKDLDERAEQNDPRIYGNSIEGRKRPWLNNGGR</sequence>
<proteinExistence type="predicted"/>
<name>A0ABQ0H2X0_9HYPH</name>
<keyword evidence="3" id="KW-1185">Reference proteome</keyword>
<feature type="compositionally biased region" description="Basic and acidic residues" evidence="1">
    <location>
        <begin position="1"/>
        <end position="31"/>
    </location>
</feature>
<evidence type="ECO:0000256" key="1">
    <source>
        <dbReference type="SAM" id="MobiDB-lite"/>
    </source>
</evidence>
<dbReference type="Proteomes" id="UP001628091">
    <property type="component" value="Unassembled WGS sequence"/>
</dbReference>
<comment type="caution">
    <text evidence="2">The sequence shown here is derived from an EMBL/GenBank/DDBJ whole genome shotgun (WGS) entry which is preliminary data.</text>
</comment>
<evidence type="ECO:0000313" key="3">
    <source>
        <dbReference type="Proteomes" id="UP001628091"/>
    </source>
</evidence>
<organism evidence="2 3">
    <name type="scientific">Phyllobacterium phragmitis</name>
    <dbReference type="NCBI Taxonomy" id="2670329"/>
    <lineage>
        <taxon>Bacteria</taxon>
        <taxon>Pseudomonadati</taxon>
        <taxon>Pseudomonadota</taxon>
        <taxon>Alphaproteobacteria</taxon>
        <taxon>Hyphomicrobiales</taxon>
        <taxon>Phyllobacteriaceae</taxon>
        <taxon>Phyllobacterium</taxon>
    </lineage>
</organism>
<feature type="compositionally biased region" description="Basic and acidic residues" evidence="1">
    <location>
        <begin position="56"/>
        <end position="72"/>
    </location>
</feature>
<reference evidence="2 3" key="1">
    <citation type="submission" date="2024-10" db="EMBL/GenBank/DDBJ databases">
        <title>Isolation, draft genome sequencing and identification of Phyllobacterium sp. NSA23, isolated from leaf soil.</title>
        <authorList>
            <person name="Akita H."/>
        </authorList>
    </citation>
    <scope>NUCLEOTIDE SEQUENCE [LARGE SCALE GENOMIC DNA]</scope>
    <source>
        <strain evidence="2 3">NSA23</strain>
    </source>
</reference>
<feature type="region of interest" description="Disordered" evidence="1">
    <location>
        <begin position="1"/>
        <end position="93"/>
    </location>
</feature>
<gene>
    <name evidence="2" type="ORF">PPNSA23_32090</name>
</gene>